<comment type="caution">
    <text evidence="1">The sequence shown here is derived from an EMBL/GenBank/DDBJ whole genome shotgun (WGS) entry which is preliminary data.</text>
</comment>
<organism evidence="1 2">
    <name type="scientific">Thalassotalea piscium</name>
    <dbReference type="NCBI Taxonomy" id="1230533"/>
    <lineage>
        <taxon>Bacteria</taxon>
        <taxon>Pseudomonadati</taxon>
        <taxon>Pseudomonadota</taxon>
        <taxon>Gammaproteobacteria</taxon>
        <taxon>Alteromonadales</taxon>
        <taxon>Colwelliaceae</taxon>
        <taxon>Thalassotalea</taxon>
    </lineage>
</organism>
<evidence type="ECO:0000313" key="2">
    <source>
        <dbReference type="Proteomes" id="UP000537141"/>
    </source>
</evidence>
<accession>A0A7X0NGN6</accession>
<dbReference type="AlphaFoldDB" id="A0A7X0NGN6"/>
<proteinExistence type="predicted"/>
<sequence>MTTRNPSKFLINKFKEADYQFIIPSCSVRFVNTFVNEMPIEWHEFNRDILIKKIREACEAGVTLSLVKRKRIDAISGYAYEIVS</sequence>
<dbReference type="EMBL" id="JACHHU010000010">
    <property type="protein sequence ID" value="MBB6543130.1"/>
    <property type="molecule type" value="Genomic_DNA"/>
</dbReference>
<reference evidence="1 2" key="1">
    <citation type="submission" date="2020-08" db="EMBL/GenBank/DDBJ databases">
        <title>Genomic Encyclopedia of Type Strains, Phase IV (KMG-IV): sequencing the most valuable type-strain genomes for metagenomic binning, comparative biology and taxonomic classification.</title>
        <authorList>
            <person name="Goeker M."/>
        </authorList>
    </citation>
    <scope>NUCLEOTIDE SEQUENCE [LARGE SCALE GENOMIC DNA]</scope>
    <source>
        <strain evidence="1 2">DSM 26287</strain>
    </source>
</reference>
<keyword evidence="2" id="KW-1185">Reference proteome</keyword>
<gene>
    <name evidence="1" type="ORF">HNQ55_001637</name>
</gene>
<name>A0A7X0NGN6_9GAMM</name>
<evidence type="ECO:0000313" key="1">
    <source>
        <dbReference type="EMBL" id="MBB6543130.1"/>
    </source>
</evidence>
<dbReference type="RefSeq" id="WP_184423929.1">
    <property type="nucleotide sequence ID" value="NZ_BAABLB010000028.1"/>
</dbReference>
<protein>
    <submittedName>
        <fullName evidence="1">Uncharacterized protein</fullName>
    </submittedName>
</protein>
<dbReference type="Proteomes" id="UP000537141">
    <property type="component" value="Unassembled WGS sequence"/>
</dbReference>